<accession>C7NUT6</accession>
<dbReference type="STRING" id="519442.Huta_0916"/>
<dbReference type="OrthoDB" id="7531at2157"/>
<proteinExistence type="predicted"/>
<dbReference type="Gene3D" id="3.40.50.1820">
    <property type="entry name" value="alpha/beta hydrolase"/>
    <property type="match status" value="1"/>
</dbReference>
<dbReference type="EMBL" id="CP001687">
    <property type="protein sequence ID" value="ACV11099.1"/>
    <property type="molecule type" value="Genomic_DNA"/>
</dbReference>
<evidence type="ECO:0000313" key="2">
    <source>
        <dbReference type="EMBL" id="ACV11099.1"/>
    </source>
</evidence>
<dbReference type="InterPro" id="IPR000073">
    <property type="entry name" value="AB_hydrolase_1"/>
</dbReference>
<dbReference type="KEGG" id="hut:Huta_0916"/>
<organism evidence="2 3">
    <name type="scientific">Halorhabdus utahensis (strain DSM 12940 / JCM 11049 / AX-2)</name>
    <dbReference type="NCBI Taxonomy" id="519442"/>
    <lineage>
        <taxon>Archaea</taxon>
        <taxon>Methanobacteriati</taxon>
        <taxon>Methanobacteriota</taxon>
        <taxon>Stenosarchaea group</taxon>
        <taxon>Halobacteria</taxon>
        <taxon>Halobacteriales</taxon>
        <taxon>Haloarculaceae</taxon>
        <taxon>Halorhabdus</taxon>
    </lineage>
</organism>
<keyword evidence="2" id="KW-0378">Hydrolase</keyword>
<dbReference type="HOGENOM" id="CLU_020336_43_3_2"/>
<dbReference type="SUPFAM" id="SSF53474">
    <property type="entry name" value="alpha/beta-Hydrolases"/>
    <property type="match status" value="1"/>
</dbReference>
<dbReference type="GeneID" id="8383189"/>
<keyword evidence="3" id="KW-1185">Reference proteome</keyword>
<feature type="domain" description="AB hydrolase-1" evidence="1">
    <location>
        <begin position="23"/>
        <end position="243"/>
    </location>
</feature>
<dbReference type="InterPro" id="IPR029058">
    <property type="entry name" value="AB_hydrolase_fold"/>
</dbReference>
<dbReference type="PANTHER" id="PTHR43798">
    <property type="entry name" value="MONOACYLGLYCEROL LIPASE"/>
    <property type="match status" value="1"/>
</dbReference>
<protein>
    <submittedName>
        <fullName evidence="2">Alpha/beta hydrolase fold protein</fullName>
    </submittedName>
</protein>
<reference evidence="2 3" key="1">
    <citation type="journal article" date="2009" name="Stand. Genomic Sci.">
        <title>Complete genome sequence of Halorhabdus utahensis type strain (AX-2).</title>
        <authorList>
            <person name="Anderson I."/>
            <person name="Tindall B.J."/>
            <person name="Pomrenke H."/>
            <person name="Goker M."/>
            <person name="Lapidus A."/>
            <person name="Nolan M."/>
            <person name="Copeland A."/>
            <person name="Glavina Del Rio T."/>
            <person name="Chen F."/>
            <person name="Tice H."/>
            <person name="Cheng J.F."/>
            <person name="Lucas S."/>
            <person name="Chertkov O."/>
            <person name="Bruce D."/>
            <person name="Brettin T."/>
            <person name="Detter J.C."/>
            <person name="Han C."/>
            <person name="Goodwin L."/>
            <person name="Land M."/>
            <person name="Hauser L."/>
            <person name="Chang Y.J."/>
            <person name="Jeffries C.D."/>
            <person name="Pitluck S."/>
            <person name="Pati A."/>
            <person name="Mavromatis K."/>
            <person name="Ivanova N."/>
            <person name="Ovchinnikova G."/>
            <person name="Chen A."/>
            <person name="Palaniappan K."/>
            <person name="Chain P."/>
            <person name="Rohde M."/>
            <person name="Bristow J."/>
            <person name="Eisen J.A."/>
            <person name="Markowitz V."/>
            <person name="Hugenholtz P."/>
            <person name="Kyrpides N.C."/>
            <person name="Klenk H.P."/>
        </authorList>
    </citation>
    <scope>NUCLEOTIDE SEQUENCE [LARGE SCALE GENOMIC DNA]</scope>
    <source>
        <strain evidence="3">DSM 12940 / JCM 11049 / AX-2</strain>
    </source>
</reference>
<dbReference type="Proteomes" id="UP000002071">
    <property type="component" value="Chromosome"/>
</dbReference>
<dbReference type="PANTHER" id="PTHR43798:SF33">
    <property type="entry name" value="HYDROLASE, PUTATIVE (AFU_ORTHOLOGUE AFUA_2G14860)-RELATED"/>
    <property type="match status" value="1"/>
</dbReference>
<evidence type="ECO:0000313" key="3">
    <source>
        <dbReference type="Proteomes" id="UP000002071"/>
    </source>
</evidence>
<name>C7NUT6_HALUD</name>
<sequence length="252" mass="27358">MQTVTSADGTRIAYDRHGEGSPLILLHGTSADRHSFRPLIPRLADEHTLIVPDRRGRGDSEDGSAYSLDREVEDLRALVGAVDGTPSVFGHSFGGLVTLAAAPDLAIERLVLYEPAVLVGDHQNTDLADRLEERFDAGDRRDVLRLFIEEAGGVPDATALPWWPEDAPFDRAETIVRESRAVEDYRLPVDPSIDGPALLLTGERGPEPLRDAIVTVEDRLPDAQLTEFEGVGHMGPESAAHRVGDTVTSFLG</sequence>
<dbReference type="GO" id="GO:0016787">
    <property type="term" value="F:hydrolase activity"/>
    <property type="evidence" value="ECO:0007669"/>
    <property type="project" value="UniProtKB-KW"/>
</dbReference>
<dbReference type="ESTHER" id="halud-c7nut6">
    <property type="family name" value="6_AlphaBeta_hydrolase"/>
</dbReference>
<dbReference type="InterPro" id="IPR050266">
    <property type="entry name" value="AB_hydrolase_sf"/>
</dbReference>
<gene>
    <name evidence="2" type="ordered locus">Huta_0916</name>
</gene>
<dbReference type="AlphaFoldDB" id="C7NUT6"/>
<dbReference type="Pfam" id="PF12697">
    <property type="entry name" value="Abhydrolase_6"/>
    <property type="match status" value="1"/>
</dbReference>
<dbReference type="RefSeq" id="WP_015788676.1">
    <property type="nucleotide sequence ID" value="NC_013158.1"/>
</dbReference>
<dbReference type="GO" id="GO:0016020">
    <property type="term" value="C:membrane"/>
    <property type="evidence" value="ECO:0007669"/>
    <property type="project" value="TreeGrafter"/>
</dbReference>
<dbReference type="eggNOG" id="arCOG01648">
    <property type="taxonomic scope" value="Archaea"/>
</dbReference>
<evidence type="ECO:0000259" key="1">
    <source>
        <dbReference type="Pfam" id="PF12697"/>
    </source>
</evidence>